<dbReference type="Gene3D" id="3.40.50.620">
    <property type="entry name" value="HUPs"/>
    <property type="match status" value="1"/>
</dbReference>
<accession>A0A8S5QHA2</accession>
<sequence>MENILAKDGILCGIPSDRSCNLIVLFSGGFDSTALLHMAVNTKKKYDTIKTVYALYVKSNLLNDGKVKLEENHVKKFISYINRDEEIVKLVTYESSFSGLEEYAYSENSYDLIFINAINSVVHMIGGADMNIVLNGSLDGDSRVYHLPYYKSMVDGFNKEYRSVDVVMMFPLMQINKPRIIDYLLNNNLYQYCTCCESPNSDVFCNSCKEHLRALYELLLIYDVYGDIEPLGGNEEFVRGEINRIHGVESNE</sequence>
<evidence type="ECO:0000313" key="1">
    <source>
        <dbReference type="EMBL" id="DAE18161.1"/>
    </source>
</evidence>
<dbReference type="EMBL" id="BK015652">
    <property type="protein sequence ID" value="DAE18161.1"/>
    <property type="molecule type" value="Genomic_DNA"/>
</dbReference>
<dbReference type="Pfam" id="PF06508">
    <property type="entry name" value="QueC"/>
    <property type="match status" value="1"/>
</dbReference>
<dbReference type="SUPFAM" id="SSF52402">
    <property type="entry name" value="Adenine nucleotide alpha hydrolases-like"/>
    <property type="match status" value="1"/>
</dbReference>
<proteinExistence type="predicted"/>
<protein>
    <submittedName>
        <fullName evidence="1">tRNA(Ile)-lysidine synthetase, N-terminal domain</fullName>
    </submittedName>
</protein>
<organism evidence="1">
    <name type="scientific">Myoviridae sp. ctdNl2</name>
    <dbReference type="NCBI Taxonomy" id="2825140"/>
    <lineage>
        <taxon>Viruses</taxon>
        <taxon>Duplodnaviria</taxon>
        <taxon>Heunggongvirae</taxon>
        <taxon>Uroviricota</taxon>
        <taxon>Caudoviricetes</taxon>
    </lineage>
</organism>
<reference evidence="1" key="1">
    <citation type="journal article" date="2021" name="Proc. Natl. Acad. Sci. U.S.A.">
        <title>A Catalog of Tens of Thousands of Viruses from Human Metagenomes Reveals Hidden Associations with Chronic Diseases.</title>
        <authorList>
            <person name="Tisza M.J."/>
            <person name="Buck C.B."/>
        </authorList>
    </citation>
    <scope>NUCLEOTIDE SEQUENCE</scope>
    <source>
        <strain evidence="1">CtdNl2</strain>
    </source>
</reference>
<dbReference type="InterPro" id="IPR018317">
    <property type="entry name" value="QueC"/>
</dbReference>
<name>A0A8S5QHA2_9CAUD</name>
<dbReference type="InterPro" id="IPR014729">
    <property type="entry name" value="Rossmann-like_a/b/a_fold"/>
</dbReference>